<dbReference type="InterPro" id="IPR016181">
    <property type="entry name" value="Acyl_CoA_acyltransferase"/>
</dbReference>
<gene>
    <name evidence="4" type="ORF">BN381_330074</name>
</gene>
<dbReference type="CDD" id="cd04301">
    <property type="entry name" value="NAT_SF"/>
    <property type="match status" value="1"/>
</dbReference>
<dbReference type="Gene3D" id="3.30.1490.20">
    <property type="entry name" value="ATP-grasp fold, A domain"/>
    <property type="match status" value="1"/>
</dbReference>
<dbReference type="InterPro" id="IPR003781">
    <property type="entry name" value="CoA-bd"/>
</dbReference>
<dbReference type="SUPFAM" id="SSF52210">
    <property type="entry name" value="Succinyl-CoA synthetase domains"/>
    <property type="match status" value="2"/>
</dbReference>
<dbReference type="Gene3D" id="3.40.50.720">
    <property type="entry name" value="NAD(P)-binding Rossmann-like Domain"/>
    <property type="match status" value="1"/>
</dbReference>
<dbReference type="eggNOG" id="COG1247">
    <property type="taxonomic scope" value="Bacteria"/>
</dbReference>
<name>R4YZJ8_9ACTN</name>
<feature type="domain" description="ATP-grasp" evidence="2">
    <location>
        <begin position="694"/>
        <end position="889"/>
    </location>
</feature>
<dbReference type="Proteomes" id="UP000018291">
    <property type="component" value="Unassembled WGS sequence"/>
</dbReference>
<keyword evidence="1" id="KW-0547">Nucleotide-binding</keyword>
<dbReference type="Pfam" id="PF13380">
    <property type="entry name" value="CoA_binding_2"/>
    <property type="match status" value="1"/>
</dbReference>
<dbReference type="InterPro" id="IPR000182">
    <property type="entry name" value="GNAT_dom"/>
</dbReference>
<keyword evidence="1" id="KW-0067">ATP-binding</keyword>
<dbReference type="Gene3D" id="3.40.50.261">
    <property type="entry name" value="Succinyl-CoA synthetase domains"/>
    <property type="match status" value="2"/>
</dbReference>
<sequence length="906" mass="95149">MSDHQGTEPQPTPYPSGWEADVVLRDGGTVHIRPIIPADADRLTAFHQRQSAESIYYRYFSARPRLTQKDLVHLTHIDYVDRVAFVALLGDELVGVGRYERWGDRPSAEVAFFIDDAHAQRGLASVFLEYLVAAARERGLATFTASVLPDNSKMLTVFSTAGFEVSRTFADGVIEVSFDLHPTPDAEAARERREATAAAASVRRLFTPTSVAVIGAGSTPGSLGHEVLYNLLAQRFTGTVWAVNERTDVIGGLPAYRTILDIPSDVDLAVIATPAERVADSVELCVRKHVKAVVILTAGFSETGPEGADLEAEVVATARRGGVRVLGPNCLGLVNTDPSVRLHASFAPTAPLPGNVGILAQSGTLGAAIIDRTRRVGLGVSSFVAAGNRADIGASDLMRYWCDEPQTSGVMLYLESFGRIERFVRAARALTATKPVVAVAAGSYLSASPLTKAEAASGLDAGPDAGARLRQRIAGAVFRQTGIIRVGTLHQLLDVGRLLATQGIPQGIGVTVLGNSGGALDLAIGECAAAGLSVVAARRLSWRADADAYAEALDQALTNDGSASVLVVHAPPELRPNPAVNDVILDAAVRHPDKVIAACNFDAADVFGLHRGDLTVPVYEFPEHAARAMGRLAGYWAWTLARATSEGPNEDPIAEATAQGQVEGIESRSELVGRLARALLAKHGPGDLPIGAEDALLEAAGVPISPRVVVDDPDQAAAAADALGYPVAVKGATRDRVLRSEAGGVSLDLHDPSAVEDAAVRLVERFGAGATPLVVQRMIDRGVDVAVTFRRRTGVTTLTVGMGGVFADEDDALLGVLPASTTDLSMLVGATEVGRQLGRVAGTEYLVEVVASLAALMEAAPEVTALVANPIIAGRHGVSLSDVVIELSEPPQEDLAARRLDLDPEG</sequence>
<feature type="domain" description="N-acetyltransferase" evidence="3">
    <location>
        <begin position="30"/>
        <end position="185"/>
    </location>
</feature>
<dbReference type="RefSeq" id="WP_012227656.1">
    <property type="nucleotide sequence ID" value="NZ_HG422565.1"/>
</dbReference>
<reference evidence="4 5" key="1">
    <citation type="journal article" date="2013" name="ISME J.">
        <title>Metabolic model for the filamentous 'Candidatus Microthrix parvicella' based on genomic and metagenomic analyses.</title>
        <authorList>
            <person name="Jon McIlroy S."/>
            <person name="Kristiansen R."/>
            <person name="Albertsen M."/>
            <person name="Michael Karst S."/>
            <person name="Rossetti S."/>
            <person name="Lund Nielsen J."/>
            <person name="Tandoi V."/>
            <person name="James Seviour R."/>
            <person name="Nielsen P.H."/>
        </authorList>
    </citation>
    <scope>NUCLEOTIDE SEQUENCE [LARGE SCALE GENOMIC DNA]</scope>
    <source>
        <strain evidence="4 5">RN1</strain>
    </source>
</reference>
<dbReference type="SMART" id="SM00881">
    <property type="entry name" value="CoA_binding"/>
    <property type="match status" value="1"/>
</dbReference>
<dbReference type="InterPro" id="IPR016102">
    <property type="entry name" value="Succinyl-CoA_synth-like"/>
</dbReference>
<dbReference type="Gene3D" id="3.30.470.20">
    <property type="entry name" value="ATP-grasp fold, B domain"/>
    <property type="match status" value="1"/>
</dbReference>
<dbReference type="Gene3D" id="3.40.630.30">
    <property type="match status" value="1"/>
</dbReference>
<keyword evidence="5" id="KW-1185">Reference proteome</keyword>
<evidence type="ECO:0000313" key="4">
    <source>
        <dbReference type="EMBL" id="CCM64089.1"/>
    </source>
</evidence>
<dbReference type="SUPFAM" id="SSF55729">
    <property type="entry name" value="Acyl-CoA N-acyltransferases (Nat)"/>
    <property type="match status" value="1"/>
</dbReference>
<protein>
    <submittedName>
        <fullName evidence="4">Putative CoA-binding domain protein</fullName>
    </submittedName>
</protein>
<dbReference type="SUPFAM" id="SSF51735">
    <property type="entry name" value="NAD(P)-binding Rossmann-fold domains"/>
    <property type="match status" value="1"/>
</dbReference>
<dbReference type="eggNOG" id="COG1042">
    <property type="taxonomic scope" value="Bacteria"/>
</dbReference>
<organism evidence="4 5">
    <name type="scientific">Candidatus Neomicrothrix parvicella RN1</name>
    <dbReference type="NCBI Taxonomy" id="1229780"/>
    <lineage>
        <taxon>Bacteria</taxon>
        <taxon>Bacillati</taxon>
        <taxon>Actinomycetota</taxon>
        <taxon>Acidimicrobiia</taxon>
        <taxon>Acidimicrobiales</taxon>
        <taxon>Microthrixaceae</taxon>
        <taxon>Candidatus Neomicrothrix</taxon>
    </lineage>
</organism>
<dbReference type="SUPFAM" id="SSF56059">
    <property type="entry name" value="Glutathione synthetase ATP-binding domain-like"/>
    <property type="match status" value="1"/>
</dbReference>
<evidence type="ECO:0000259" key="3">
    <source>
        <dbReference type="PROSITE" id="PS51186"/>
    </source>
</evidence>
<dbReference type="InterPro" id="IPR032875">
    <property type="entry name" value="Succ_CoA_lig_flav_dom"/>
</dbReference>
<dbReference type="PROSITE" id="PS51186">
    <property type="entry name" value="GNAT"/>
    <property type="match status" value="1"/>
</dbReference>
<comment type="caution">
    <text evidence="4">The sequence shown here is derived from an EMBL/GenBank/DDBJ whole genome shotgun (WGS) entry which is preliminary data.</text>
</comment>
<dbReference type="Pfam" id="PF13549">
    <property type="entry name" value="ATP-grasp_5"/>
    <property type="match status" value="1"/>
</dbReference>
<dbReference type="EMBL" id="CANL01000027">
    <property type="protein sequence ID" value="CCM64089.1"/>
    <property type="molecule type" value="Genomic_DNA"/>
</dbReference>
<dbReference type="STRING" id="1229780.BN381_330074"/>
<dbReference type="GO" id="GO:0016747">
    <property type="term" value="F:acyltransferase activity, transferring groups other than amino-acyl groups"/>
    <property type="evidence" value="ECO:0007669"/>
    <property type="project" value="InterPro"/>
</dbReference>
<proteinExistence type="predicted"/>
<accession>R4YZJ8</accession>
<dbReference type="Pfam" id="PF13607">
    <property type="entry name" value="Succ_CoA_lig"/>
    <property type="match status" value="1"/>
</dbReference>
<dbReference type="GO" id="GO:0046872">
    <property type="term" value="F:metal ion binding"/>
    <property type="evidence" value="ECO:0007669"/>
    <property type="project" value="InterPro"/>
</dbReference>
<dbReference type="PROSITE" id="PS50975">
    <property type="entry name" value="ATP_GRASP"/>
    <property type="match status" value="1"/>
</dbReference>
<dbReference type="InterPro" id="IPR036291">
    <property type="entry name" value="NAD(P)-bd_dom_sf"/>
</dbReference>
<dbReference type="HOGENOM" id="CLU_007415_3_0_11"/>
<dbReference type="InterPro" id="IPR011761">
    <property type="entry name" value="ATP-grasp"/>
</dbReference>
<dbReference type="InterPro" id="IPR013815">
    <property type="entry name" value="ATP_grasp_subdomain_1"/>
</dbReference>
<evidence type="ECO:0000259" key="2">
    <source>
        <dbReference type="PROSITE" id="PS50975"/>
    </source>
</evidence>
<dbReference type="GO" id="GO:0005524">
    <property type="term" value="F:ATP binding"/>
    <property type="evidence" value="ECO:0007669"/>
    <property type="project" value="UniProtKB-UniRule"/>
</dbReference>
<dbReference type="PANTHER" id="PTHR42793">
    <property type="entry name" value="COA BINDING DOMAIN CONTAINING PROTEIN"/>
    <property type="match status" value="1"/>
</dbReference>
<dbReference type="AlphaFoldDB" id="R4YZJ8"/>
<evidence type="ECO:0000313" key="5">
    <source>
        <dbReference type="Proteomes" id="UP000018291"/>
    </source>
</evidence>
<evidence type="ECO:0000256" key="1">
    <source>
        <dbReference type="PROSITE-ProRule" id="PRU00409"/>
    </source>
</evidence>
<dbReference type="Pfam" id="PF13302">
    <property type="entry name" value="Acetyltransf_3"/>
    <property type="match status" value="1"/>
</dbReference>
<dbReference type="PANTHER" id="PTHR42793:SF1">
    <property type="entry name" value="PEPTIDYL-LYSINE N-ACETYLTRANSFERASE PATZ"/>
    <property type="match status" value="1"/>
</dbReference>